<dbReference type="PANTHER" id="PTHR30404">
    <property type="entry name" value="N-ACETYLMURAMOYL-L-ALANINE AMIDASE"/>
    <property type="match status" value="1"/>
</dbReference>
<comment type="catalytic activity">
    <reaction evidence="1">
        <text>Hydrolyzes the link between N-acetylmuramoyl residues and L-amino acid residues in certain cell-wall glycopeptides.</text>
        <dbReference type="EC" id="3.5.1.28"/>
    </reaction>
</comment>
<sequence length="445" mass="48660">MEDGRRALPYHRKGWVLRQSGIGGRWSRRSASLFWFLVAALLSLTVPQRAPAADEDREPPVLAYAARIAGDRARTRIVIDLDRKPTFEVRYLERPDRIVVDLPAFTFAFAADDLKARGLFKDVRFGAVDAHSARIVLTTERPAQLALAEVQADEAGKGFRLVLDAEMVKREVFDNLVKRQAWSGGKAAVGAEASEAAVAAARGDRLGTSSPEPGGAFVIAIDAGHGGIDTGAIASETKTPEKDITLAFAKALQRRLAREPGIFAFLTREGDEFLSLSERVTIARQHHANLFVSLHADKLRQDNIRGATVYTISDKASDRMAAELAERENLADAIGGVGLASEPAEVTDILLDFTRRETQAFSVAMADSVVSSFEGQVALINNPHRFAGFRVLQAHDVPSILLELGFLSNKEDEKVLLDESWREKIAELLTAAIRRYREPVLANGG</sequence>
<gene>
    <name evidence="5" type="ORF">DFR48_102371</name>
</gene>
<evidence type="ECO:0000313" key="6">
    <source>
        <dbReference type="Proteomes" id="UP000252582"/>
    </source>
</evidence>
<dbReference type="InterPro" id="IPR021731">
    <property type="entry name" value="AMIN_dom"/>
</dbReference>
<evidence type="ECO:0000256" key="3">
    <source>
        <dbReference type="ARBA" id="ARBA00022801"/>
    </source>
</evidence>
<accession>A0A6I7HSW6</accession>
<evidence type="ECO:0000259" key="4">
    <source>
        <dbReference type="SMART" id="SM00646"/>
    </source>
</evidence>
<dbReference type="GO" id="GO:0009253">
    <property type="term" value="P:peptidoglycan catabolic process"/>
    <property type="evidence" value="ECO:0007669"/>
    <property type="project" value="InterPro"/>
</dbReference>
<dbReference type="AlphaFoldDB" id="A0A6I7HSW6"/>
<dbReference type="InterPro" id="IPR002508">
    <property type="entry name" value="MurNAc-LAA_cat"/>
</dbReference>
<evidence type="ECO:0000256" key="2">
    <source>
        <dbReference type="ARBA" id="ARBA00011901"/>
    </source>
</evidence>
<organism evidence="5 6">
    <name type="scientific">Ciceribacter lividus</name>
    <dbReference type="NCBI Taxonomy" id="1197950"/>
    <lineage>
        <taxon>Bacteria</taxon>
        <taxon>Pseudomonadati</taxon>
        <taxon>Pseudomonadota</taxon>
        <taxon>Alphaproteobacteria</taxon>
        <taxon>Hyphomicrobiales</taxon>
        <taxon>Rhizobiaceae</taxon>
        <taxon>Ciceribacter</taxon>
    </lineage>
</organism>
<evidence type="ECO:0000256" key="1">
    <source>
        <dbReference type="ARBA" id="ARBA00001561"/>
    </source>
</evidence>
<dbReference type="EMBL" id="QPIX01000002">
    <property type="protein sequence ID" value="RCW27882.1"/>
    <property type="molecule type" value="Genomic_DNA"/>
</dbReference>
<dbReference type="EC" id="3.5.1.28" evidence="2"/>
<dbReference type="PANTHER" id="PTHR30404:SF0">
    <property type="entry name" value="N-ACETYLMURAMOYL-L-ALANINE AMIDASE AMIC"/>
    <property type="match status" value="1"/>
</dbReference>
<evidence type="ECO:0000313" key="5">
    <source>
        <dbReference type="EMBL" id="RCW27882.1"/>
    </source>
</evidence>
<dbReference type="SUPFAM" id="SSF53187">
    <property type="entry name" value="Zn-dependent exopeptidases"/>
    <property type="match status" value="1"/>
</dbReference>
<keyword evidence="3" id="KW-0378">Hydrolase</keyword>
<dbReference type="Gene3D" id="3.40.630.40">
    <property type="entry name" value="Zn-dependent exopeptidases"/>
    <property type="match status" value="1"/>
</dbReference>
<feature type="domain" description="MurNAc-LAA" evidence="4">
    <location>
        <begin position="280"/>
        <end position="434"/>
    </location>
</feature>
<reference evidence="5 6" key="1">
    <citation type="submission" date="2018-07" db="EMBL/GenBank/DDBJ databases">
        <title>Genomic Encyclopedia of Type Strains, Phase IV (KMG-IV): sequencing the most valuable type-strain genomes for metagenomic binning, comparative biology and taxonomic classification.</title>
        <authorList>
            <person name="Goeker M."/>
        </authorList>
    </citation>
    <scope>NUCLEOTIDE SEQUENCE [LARGE SCALE GENOMIC DNA]</scope>
    <source>
        <strain evidence="5 6">DSM 25528</strain>
    </source>
</reference>
<dbReference type="Proteomes" id="UP000252582">
    <property type="component" value="Unassembled WGS sequence"/>
</dbReference>
<protein>
    <recommendedName>
        <fullName evidence="2">N-acetylmuramoyl-L-alanine amidase</fullName>
        <ecNumber evidence="2">3.5.1.28</ecNumber>
    </recommendedName>
</protein>
<dbReference type="InterPro" id="IPR050695">
    <property type="entry name" value="N-acetylmuramoyl_amidase_3"/>
</dbReference>
<proteinExistence type="predicted"/>
<dbReference type="Pfam" id="PF01520">
    <property type="entry name" value="Amidase_3"/>
    <property type="match status" value="1"/>
</dbReference>
<dbReference type="CDD" id="cd02696">
    <property type="entry name" value="MurNAc-LAA"/>
    <property type="match status" value="1"/>
</dbReference>
<dbReference type="SMART" id="SM00646">
    <property type="entry name" value="Ami_3"/>
    <property type="match status" value="1"/>
</dbReference>
<dbReference type="GO" id="GO:0030288">
    <property type="term" value="C:outer membrane-bounded periplasmic space"/>
    <property type="evidence" value="ECO:0007669"/>
    <property type="project" value="TreeGrafter"/>
</dbReference>
<dbReference type="GO" id="GO:0008745">
    <property type="term" value="F:N-acetylmuramoyl-L-alanine amidase activity"/>
    <property type="evidence" value="ECO:0007669"/>
    <property type="project" value="UniProtKB-EC"/>
</dbReference>
<dbReference type="Gene3D" id="2.60.40.3500">
    <property type="match status" value="1"/>
</dbReference>
<keyword evidence="6" id="KW-1185">Reference proteome</keyword>
<name>A0A6I7HSW6_9HYPH</name>
<dbReference type="Pfam" id="PF11741">
    <property type="entry name" value="AMIN"/>
    <property type="match status" value="1"/>
</dbReference>
<comment type="caution">
    <text evidence="5">The sequence shown here is derived from an EMBL/GenBank/DDBJ whole genome shotgun (WGS) entry which is preliminary data.</text>
</comment>